<keyword evidence="1" id="KW-0812">Transmembrane</keyword>
<dbReference type="RefSeq" id="WP_232365387.1">
    <property type="nucleotide sequence ID" value="NZ_BNJR01000021.1"/>
</dbReference>
<evidence type="ECO:0000313" key="2">
    <source>
        <dbReference type="EMBL" id="GHP15240.1"/>
    </source>
</evidence>
<dbReference type="Proteomes" id="UP000604765">
    <property type="component" value="Unassembled WGS sequence"/>
</dbReference>
<feature type="transmembrane region" description="Helical" evidence="1">
    <location>
        <begin position="58"/>
        <end position="75"/>
    </location>
</feature>
<keyword evidence="1" id="KW-1133">Transmembrane helix</keyword>
<evidence type="ECO:0000256" key="1">
    <source>
        <dbReference type="SAM" id="Phobius"/>
    </source>
</evidence>
<gene>
    <name evidence="2" type="ORF">YK48G_26650</name>
</gene>
<reference evidence="2 3" key="1">
    <citation type="journal article" date="2021" name="Int. J. Syst. Evol. Microbiol.">
        <title>Lentilactobacillus fungorum sp. nov., isolated from spent mushroom substrates.</title>
        <authorList>
            <person name="Tohno M."/>
            <person name="Tanizawa Y."/>
            <person name="Kojima Y."/>
            <person name="Sakamoto M."/>
            <person name="Ohkuma M."/>
            <person name="Kobayashi H."/>
        </authorList>
    </citation>
    <scope>NUCLEOTIDE SEQUENCE [LARGE SCALE GENOMIC DNA]</scope>
    <source>
        <strain evidence="2 3">YK48G</strain>
    </source>
</reference>
<keyword evidence="1" id="KW-0472">Membrane</keyword>
<protein>
    <recommendedName>
        <fullName evidence="4">Integral membrane protein</fullName>
    </recommendedName>
</protein>
<feature type="transmembrane region" description="Helical" evidence="1">
    <location>
        <begin position="81"/>
        <end position="101"/>
    </location>
</feature>
<organism evidence="2 3">
    <name type="scientific">Lentilactobacillus fungorum</name>
    <dbReference type="NCBI Taxonomy" id="2201250"/>
    <lineage>
        <taxon>Bacteria</taxon>
        <taxon>Bacillati</taxon>
        <taxon>Bacillota</taxon>
        <taxon>Bacilli</taxon>
        <taxon>Lactobacillales</taxon>
        <taxon>Lactobacillaceae</taxon>
        <taxon>Lentilactobacillus</taxon>
    </lineage>
</organism>
<feature type="transmembrane region" description="Helical" evidence="1">
    <location>
        <begin position="35"/>
        <end position="53"/>
    </location>
</feature>
<evidence type="ECO:0000313" key="3">
    <source>
        <dbReference type="Proteomes" id="UP000604765"/>
    </source>
</evidence>
<evidence type="ECO:0008006" key="4">
    <source>
        <dbReference type="Google" id="ProtNLM"/>
    </source>
</evidence>
<name>A0ABQ3W385_9LACO</name>
<sequence>MNRQNVIRATIIVVLAAILIPLVHNFITHRPILNQFPYGLLGIIALAYVSSFINLKPGYFYTGYFILYLFVFRLVGGYYNWTSWILLTLVATLVSWVTNLLRRAFSQPTRK</sequence>
<dbReference type="EMBL" id="BNJR01000021">
    <property type="protein sequence ID" value="GHP15240.1"/>
    <property type="molecule type" value="Genomic_DNA"/>
</dbReference>
<proteinExistence type="predicted"/>
<accession>A0ABQ3W385</accession>
<keyword evidence="3" id="KW-1185">Reference proteome</keyword>
<comment type="caution">
    <text evidence="2">The sequence shown here is derived from an EMBL/GenBank/DDBJ whole genome shotgun (WGS) entry which is preliminary data.</text>
</comment>